<evidence type="ECO:0000256" key="2">
    <source>
        <dbReference type="ARBA" id="ARBA00035880"/>
    </source>
</evidence>
<dbReference type="PANTHER" id="PTHR43240:SF20">
    <property type="entry name" value="MEDIUM_LONG-CHAIN ACYL-COA THIOESTERASE YIGI"/>
    <property type="match status" value="1"/>
</dbReference>
<evidence type="ECO:0000256" key="1">
    <source>
        <dbReference type="ARBA" id="ARBA00022801"/>
    </source>
</evidence>
<gene>
    <name evidence="9" type="ORF">F506_06085</name>
</gene>
<proteinExistence type="inferred from homology"/>
<sequence length="150" mass="16137">MTVTTGKPVHAADADMIRRIEESFSRQGALHTIGARLHSITPGQVEIRLDFQPGLGQQNGFLHAGMSTTIADTAGGYAAMSLFDAGEEVLTTELKLNLLAPAQGEYFIGRGRVVKSGRTLTICQIEVEAVRDGKETLCAYGIITAMRMRA</sequence>
<evidence type="ECO:0000256" key="6">
    <source>
        <dbReference type="ARBA" id="ARBA00040062"/>
    </source>
</evidence>
<evidence type="ECO:0000256" key="4">
    <source>
        <dbReference type="ARBA" id="ARBA00038381"/>
    </source>
</evidence>
<comment type="catalytic activity">
    <reaction evidence="7">
        <text>a medium-chain fatty acyl-CoA + H2O = a medium-chain fatty acid + CoA + H(+)</text>
        <dbReference type="Rhea" id="RHEA:68184"/>
        <dbReference type="ChEBI" id="CHEBI:15377"/>
        <dbReference type="ChEBI" id="CHEBI:15378"/>
        <dbReference type="ChEBI" id="CHEBI:57287"/>
        <dbReference type="ChEBI" id="CHEBI:59558"/>
        <dbReference type="ChEBI" id="CHEBI:90546"/>
    </reaction>
</comment>
<accession>A0ABM5UYM1</accession>
<dbReference type="Gene3D" id="3.10.129.10">
    <property type="entry name" value="Hotdog Thioesterase"/>
    <property type="match status" value="1"/>
</dbReference>
<organism evidence="9 10">
    <name type="scientific">Herbaspirillum hiltneri N3</name>
    <dbReference type="NCBI Taxonomy" id="1262470"/>
    <lineage>
        <taxon>Bacteria</taxon>
        <taxon>Pseudomonadati</taxon>
        <taxon>Pseudomonadota</taxon>
        <taxon>Betaproteobacteria</taxon>
        <taxon>Burkholderiales</taxon>
        <taxon>Oxalobacteraceae</taxon>
        <taxon>Herbaspirillum</taxon>
    </lineage>
</organism>
<evidence type="ECO:0000259" key="8">
    <source>
        <dbReference type="Pfam" id="PF03061"/>
    </source>
</evidence>
<dbReference type="SUPFAM" id="SSF54637">
    <property type="entry name" value="Thioesterase/thiol ester dehydrase-isomerase"/>
    <property type="match status" value="1"/>
</dbReference>
<feature type="domain" description="Thioesterase" evidence="8">
    <location>
        <begin position="59"/>
        <end position="132"/>
    </location>
</feature>
<dbReference type="EMBL" id="CP011409">
    <property type="protein sequence ID" value="AKZ62292.1"/>
    <property type="molecule type" value="Genomic_DNA"/>
</dbReference>
<comment type="catalytic activity">
    <reaction evidence="3">
        <text>a long-chain fatty acyl-CoA + H2O = a long-chain fatty acid + CoA + H(+)</text>
        <dbReference type="Rhea" id="RHEA:67680"/>
        <dbReference type="ChEBI" id="CHEBI:15377"/>
        <dbReference type="ChEBI" id="CHEBI:15378"/>
        <dbReference type="ChEBI" id="CHEBI:57287"/>
        <dbReference type="ChEBI" id="CHEBI:57560"/>
        <dbReference type="ChEBI" id="CHEBI:83139"/>
    </reaction>
</comment>
<dbReference type="CDD" id="cd03443">
    <property type="entry name" value="PaaI_thioesterase"/>
    <property type="match status" value="1"/>
</dbReference>
<protein>
    <recommendedName>
        <fullName evidence="6">Medium/long-chain acyl-CoA thioesterase YigI</fullName>
        <ecNumber evidence="5">3.1.2.20</ecNumber>
    </recommendedName>
</protein>
<dbReference type="InterPro" id="IPR003736">
    <property type="entry name" value="PAAI_dom"/>
</dbReference>
<dbReference type="PANTHER" id="PTHR43240">
    <property type="entry name" value="1,4-DIHYDROXY-2-NAPHTHOYL-COA THIOESTERASE 1"/>
    <property type="match status" value="1"/>
</dbReference>
<keyword evidence="10" id="KW-1185">Reference proteome</keyword>
<evidence type="ECO:0000256" key="7">
    <source>
        <dbReference type="ARBA" id="ARBA00048062"/>
    </source>
</evidence>
<evidence type="ECO:0000313" key="10">
    <source>
        <dbReference type="Proteomes" id="UP000063429"/>
    </source>
</evidence>
<evidence type="ECO:0000256" key="5">
    <source>
        <dbReference type="ARBA" id="ARBA00038894"/>
    </source>
</evidence>
<keyword evidence="1" id="KW-0378">Hydrolase</keyword>
<dbReference type="NCBIfam" id="TIGR00369">
    <property type="entry name" value="unchar_dom_1"/>
    <property type="match status" value="1"/>
</dbReference>
<name>A0ABM5UYM1_9BURK</name>
<reference evidence="10" key="1">
    <citation type="journal article" date="2015" name="Genome Announc.">
        <title>Complete Genome Sequence of Herbaspirillum hiltneri N3 (DSM 17495), Isolated from Surface-Sterilized Wheat Roots.</title>
        <authorList>
            <person name="Guizelini D."/>
            <person name="Saizaki P.M."/>
            <person name="Coimbra N.A."/>
            <person name="Weiss V.A."/>
            <person name="Faoro H."/>
            <person name="Sfeir M.Z."/>
            <person name="Baura V.A."/>
            <person name="Monteiro R.A."/>
            <person name="Chubatsu L.S."/>
            <person name="Souza E.M."/>
            <person name="Cruz L.M."/>
            <person name="Pedrosa F.O."/>
            <person name="Raittz R.T."/>
            <person name="Marchaukoski J.N."/>
            <person name="Steffens M.B."/>
        </authorList>
    </citation>
    <scope>NUCLEOTIDE SEQUENCE [LARGE SCALE GENOMIC DNA]</scope>
    <source>
        <strain evidence="10">N3</strain>
    </source>
</reference>
<evidence type="ECO:0000256" key="3">
    <source>
        <dbReference type="ARBA" id="ARBA00036002"/>
    </source>
</evidence>
<comment type="similarity">
    <text evidence="4">Belongs to the YigI thioesterase family.</text>
</comment>
<dbReference type="InterPro" id="IPR006683">
    <property type="entry name" value="Thioestr_dom"/>
</dbReference>
<dbReference type="InterPro" id="IPR029069">
    <property type="entry name" value="HotDog_dom_sf"/>
</dbReference>
<dbReference type="Proteomes" id="UP000063429">
    <property type="component" value="Chromosome"/>
</dbReference>
<dbReference type="Pfam" id="PF03061">
    <property type="entry name" value="4HBT"/>
    <property type="match status" value="1"/>
</dbReference>
<evidence type="ECO:0000313" key="9">
    <source>
        <dbReference type="EMBL" id="AKZ62292.1"/>
    </source>
</evidence>
<dbReference type="RefSeq" id="WP_053195799.1">
    <property type="nucleotide sequence ID" value="NZ_CP011409.1"/>
</dbReference>
<dbReference type="EC" id="3.1.2.20" evidence="5"/>
<comment type="catalytic activity">
    <reaction evidence="2">
        <text>a fatty acyl-CoA + H2O = a fatty acid + CoA + H(+)</text>
        <dbReference type="Rhea" id="RHEA:16781"/>
        <dbReference type="ChEBI" id="CHEBI:15377"/>
        <dbReference type="ChEBI" id="CHEBI:15378"/>
        <dbReference type="ChEBI" id="CHEBI:28868"/>
        <dbReference type="ChEBI" id="CHEBI:57287"/>
        <dbReference type="ChEBI" id="CHEBI:77636"/>
        <dbReference type="EC" id="3.1.2.20"/>
    </reaction>
</comment>